<dbReference type="SUPFAM" id="SSF52047">
    <property type="entry name" value="RNI-like"/>
    <property type="match status" value="1"/>
</dbReference>
<reference evidence="2 3" key="1">
    <citation type="journal article" date="2018" name="Front. Plant Sci.">
        <title>Red Clover (Trifolium pratense) and Zigzag Clover (T. medium) - A Picture of Genomic Similarities and Differences.</title>
        <authorList>
            <person name="Dluhosova J."/>
            <person name="Istvanek J."/>
            <person name="Nedelnik J."/>
            <person name="Repkova J."/>
        </authorList>
    </citation>
    <scope>NUCLEOTIDE SEQUENCE [LARGE SCALE GENOMIC DNA]</scope>
    <source>
        <strain evidence="3">cv. 10/8</strain>
        <tissue evidence="2">Leaf</tissue>
    </source>
</reference>
<dbReference type="PANTHER" id="PTHR36766">
    <property type="entry name" value="PLANT BROAD-SPECTRUM MILDEW RESISTANCE PROTEIN RPW8"/>
    <property type="match status" value="1"/>
</dbReference>
<dbReference type="Gene3D" id="3.80.10.10">
    <property type="entry name" value="Ribonuclease Inhibitor"/>
    <property type="match status" value="1"/>
</dbReference>
<dbReference type="Proteomes" id="UP000265520">
    <property type="component" value="Unassembled WGS sequence"/>
</dbReference>
<sequence length="190" mass="21608">MRDDLNDVNSSHHLLLPQFPCLSKLAVRECRMLTCMPTFPNIKSLSLNYCSVEILQATLCIAASQYSIGCTPLSMLKSLRINETIMDMKNVPQDWFQNCTSLENLEFDDLSSQYFQALPDWICNISSLQHIKIDNCTDLALLPEVMHRLTNLRTLEIIVKMEGGKAFLLAIFQKSYIELASLLNIRNGSM</sequence>
<accession>A0A392MMN0</accession>
<keyword evidence="1" id="KW-0611">Plant defense</keyword>
<dbReference type="AlphaFoldDB" id="A0A392MMN0"/>
<evidence type="ECO:0000313" key="3">
    <source>
        <dbReference type="Proteomes" id="UP000265520"/>
    </source>
</evidence>
<proteinExistence type="predicted"/>
<keyword evidence="3" id="KW-1185">Reference proteome</keyword>
<feature type="non-terminal residue" evidence="2">
    <location>
        <position position="190"/>
    </location>
</feature>
<protein>
    <submittedName>
        <fullName evidence="2">NBS-LRR disease resistance protein</fullName>
    </submittedName>
</protein>
<comment type="caution">
    <text evidence="2">The sequence shown here is derived from an EMBL/GenBank/DDBJ whole genome shotgun (WGS) entry which is preliminary data.</text>
</comment>
<evidence type="ECO:0000313" key="2">
    <source>
        <dbReference type="EMBL" id="MCH88641.1"/>
    </source>
</evidence>
<gene>
    <name evidence="2" type="ORF">A2U01_0009532</name>
</gene>
<dbReference type="EMBL" id="LXQA010014567">
    <property type="protein sequence ID" value="MCH88641.1"/>
    <property type="molecule type" value="Genomic_DNA"/>
</dbReference>
<name>A0A392MMN0_9FABA</name>
<organism evidence="2 3">
    <name type="scientific">Trifolium medium</name>
    <dbReference type="NCBI Taxonomy" id="97028"/>
    <lineage>
        <taxon>Eukaryota</taxon>
        <taxon>Viridiplantae</taxon>
        <taxon>Streptophyta</taxon>
        <taxon>Embryophyta</taxon>
        <taxon>Tracheophyta</taxon>
        <taxon>Spermatophyta</taxon>
        <taxon>Magnoliopsida</taxon>
        <taxon>eudicotyledons</taxon>
        <taxon>Gunneridae</taxon>
        <taxon>Pentapetalae</taxon>
        <taxon>rosids</taxon>
        <taxon>fabids</taxon>
        <taxon>Fabales</taxon>
        <taxon>Fabaceae</taxon>
        <taxon>Papilionoideae</taxon>
        <taxon>50 kb inversion clade</taxon>
        <taxon>NPAAA clade</taxon>
        <taxon>Hologalegina</taxon>
        <taxon>IRL clade</taxon>
        <taxon>Trifolieae</taxon>
        <taxon>Trifolium</taxon>
    </lineage>
</organism>
<dbReference type="GO" id="GO:0006952">
    <property type="term" value="P:defense response"/>
    <property type="evidence" value="ECO:0007669"/>
    <property type="project" value="UniProtKB-KW"/>
</dbReference>
<evidence type="ECO:0000256" key="1">
    <source>
        <dbReference type="ARBA" id="ARBA00022821"/>
    </source>
</evidence>
<dbReference type="PANTHER" id="PTHR36766:SF70">
    <property type="entry name" value="DISEASE RESISTANCE PROTEIN RGA4"/>
    <property type="match status" value="1"/>
</dbReference>
<dbReference type="InterPro" id="IPR032675">
    <property type="entry name" value="LRR_dom_sf"/>
</dbReference>